<dbReference type="SUPFAM" id="SSF102114">
    <property type="entry name" value="Radical SAM enzymes"/>
    <property type="match status" value="1"/>
</dbReference>
<dbReference type="NCBIfam" id="TIGR01574">
    <property type="entry name" value="miaB-methiolase"/>
    <property type="match status" value="1"/>
</dbReference>
<feature type="binding site" evidence="14">
    <location>
        <position position="80"/>
    </location>
    <ligand>
        <name>[4Fe-4S] cluster</name>
        <dbReference type="ChEBI" id="CHEBI:49883"/>
        <label>1</label>
    </ligand>
</feature>
<dbReference type="InterPro" id="IPR013848">
    <property type="entry name" value="Methylthiotransferase_N"/>
</dbReference>
<sequence>MTKGLYIESYGCQMNVYDSLMVEDILRPLGFAAVQRPEDADIIMVNTCHVREKAAEKLYSALGRMRMLRKEGALIVVAGCVAQAEGEAVFERAPFVDVVVGPQSIHTLPELIMKATRDAKQMNVEFPAISKFDVISTDLLVSRGVSAFVSVQEGCDKFCTFCVVPYTRGPEYSRSVEDVLAEVRKLADGGTKEVVLLGQNVNAYHGTYKGNEWDLGRLIRKVAEVDGIERIRYTTSHPKDMHSSLYDAHKHEPKLLPCVHLPVQSGSDSVLRKMNRKHSVQEYMDIIDTLKEARSDIALSSDFIVGFPGETEEDFEATMDLVRHVGFATSYSFKYSPRPGTPGAEYTNQVPEEEKSSRLHRLQHLLLTQQRLFTKSMIGKTVSVLVCGTEGSRGCSNEVFGKSEHMQPVYISVDGDPAGYRNKIFSVKVLEEGARSSLKGIICTDTISLPPTACSPCRSAVQA</sequence>
<evidence type="ECO:0000256" key="6">
    <source>
        <dbReference type="ARBA" id="ARBA00022694"/>
    </source>
</evidence>
<dbReference type="NCBIfam" id="TIGR00089">
    <property type="entry name" value="MiaB/RimO family radical SAM methylthiotransferase"/>
    <property type="match status" value="1"/>
</dbReference>
<dbReference type="GO" id="GO:0046872">
    <property type="term" value="F:metal ion binding"/>
    <property type="evidence" value="ECO:0007669"/>
    <property type="project" value="UniProtKB-KW"/>
</dbReference>
<accession>A0A643CMK7</accession>
<evidence type="ECO:0000256" key="4">
    <source>
        <dbReference type="ARBA" id="ARBA00022679"/>
    </source>
</evidence>
<dbReference type="SFLD" id="SFLDG01082">
    <property type="entry name" value="B12-binding_domain_containing"/>
    <property type="match status" value="1"/>
</dbReference>
<dbReference type="GO" id="GO:0035597">
    <property type="term" value="F:tRNA-2-methylthio-N(6)-dimethylallyladenosine(37) synthase activity"/>
    <property type="evidence" value="ECO:0007669"/>
    <property type="project" value="UniProtKB-EC"/>
</dbReference>
<dbReference type="GO" id="GO:0005829">
    <property type="term" value="C:cytosol"/>
    <property type="evidence" value="ECO:0007669"/>
    <property type="project" value="TreeGrafter"/>
</dbReference>
<comment type="function">
    <text evidence="1 14">Catalyzes the methylthiolation of N6-(dimethylallyl)adenosine (i(6)A), leading to the formation of 2-methylthio-N6-(dimethylallyl)adenosine (ms(2)i(6)A) at position 37 in tRNAs that read codons beginning with uridine.</text>
</comment>
<dbReference type="InterPro" id="IPR058240">
    <property type="entry name" value="rSAM_sf"/>
</dbReference>
<evidence type="ECO:0000256" key="14">
    <source>
        <dbReference type="HAMAP-Rule" id="MF_01864"/>
    </source>
</evidence>
<dbReference type="SFLD" id="SFLDS00029">
    <property type="entry name" value="Radical_SAM"/>
    <property type="match status" value="1"/>
</dbReference>
<keyword evidence="6 14" id="KW-0819">tRNA processing</keyword>
<evidence type="ECO:0000313" key="17">
    <source>
        <dbReference type="EMBL" id="KAB0452875.1"/>
    </source>
</evidence>
<comment type="caution">
    <text evidence="17">The sequence shown here is derived from an EMBL/GenBank/DDBJ whole genome shotgun (WGS) entry which is preliminary data.</text>
</comment>
<dbReference type="InterPro" id="IPR006638">
    <property type="entry name" value="Elp3/MiaA/NifB-like_rSAM"/>
</dbReference>
<gene>
    <name evidence="14 17" type="primary">miaB</name>
    <name evidence="17" type="ORF">FY207_00650</name>
</gene>
<evidence type="ECO:0000256" key="12">
    <source>
        <dbReference type="ARBA" id="ARBA00080698"/>
    </source>
</evidence>
<feature type="binding site" evidence="14">
    <location>
        <position position="159"/>
    </location>
    <ligand>
        <name>[4Fe-4S] cluster</name>
        <dbReference type="ChEBI" id="CHEBI:49883"/>
        <label>2</label>
        <note>4Fe-4S-S-AdoMet</note>
    </ligand>
</feature>
<evidence type="ECO:0000256" key="10">
    <source>
        <dbReference type="ARBA" id="ARBA00033765"/>
    </source>
</evidence>
<evidence type="ECO:0000256" key="1">
    <source>
        <dbReference type="ARBA" id="ARBA00003234"/>
    </source>
</evidence>
<dbReference type="PROSITE" id="PS01278">
    <property type="entry name" value="MTTASE_RADICAL"/>
    <property type="match status" value="1"/>
</dbReference>
<dbReference type="PROSITE" id="PS51918">
    <property type="entry name" value="RADICAL_SAM"/>
    <property type="match status" value="1"/>
</dbReference>
<feature type="domain" description="MTTase N-terminal" evidence="15">
    <location>
        <begin position="3"/>
        <end position="117"/>
    </location>
</feature>
<dbReference type="InterPro" id="IPR007197">
    <property type="entry name" value="rSAM"/>
</dbReference>
<dbReference type="RefSeq" id="WP_150150333.1">
    <property type="nucleotide sequence ID" value="NZ_VTCY01000001.1"/>
</dbReference>
<dbReference type="CDD" id="cd01335">
    <property type="entry name" value="Radical_SAM"/>
    <property type="match status" value="1"/>
</dbReference>
<dbReference type="InterPro" id="IPR006463">
    <property type="entry name" value="MiaB_methiolase"/>
</dbReference>
<dbReference type="FunFam" id="3.80.30.20:FF:000001">
    <property type="entry name" value="tRNA-2-methylthio-N(6)-dimethylallyladenosine synthase 2"/>
    <property type="match status" value="1"/>
</dbReference>
<keyword evidence="9 14" id="KW-0411">Iron-sulfur</keyword>
<dbReference type="SFLD" id="SFLDF00273">
    <property type="entry name" value="(dimethylallyl)adenosine_tRNA"/>
    <property type="match status" value="1"/>
</dbReference>
<feature type="binding site" evidence="14">
    <location>
        <position position="48"/>
    </location>
    <ligand>
        <name>[4Fe-4S] cluster</name>
        <dbReference type="ChEBI" id="CHEBI:49883"/>
        <label>1</label>
    </ligand>
</feature>
<evidence type="ECO:0000256" key="11">
    <source>
        <dbReference type="ARBA" id="ARBA00068570"/>
    </source>
</evidence>
<keyword evidence="8 14" id="KW-0408">Iron</keyword>
<evidence type="ECO:0000256" key="13">
    <source>
        <dbReference type="ARBA" id="ARBA00081141"/>
    </source>
</evidence>
<evidence type="ECO:0000256" key="7">
    <source>
        <dbReference type="ARBA" id="ARBA00022723"/>
    </source>
</evidence>
<dbReference type="EC" id="2.8.4.3" evidence="10 14"/>
<comment type="cofactor">
    <cofactor evidence="14">
        <name>[4Fe-4S] cluster</name>
        <dbReference type="ChEBI" id="CHEBI:49883"/>
    </cofactor>
    <text evidence="14">Binds 2 [4Fe-4S] clusters. One cluster is coordinated with 3 cysteines and an exchangeable S-adenosyl-L-methionine.</text>
</comment>
<dbReference type="InterPro" id="IPR020612">
    <property type="entry name" value="Methylthiotransferase_CS"/>
</dbReference>
<proteinExistence type="inferred from homology"/>
<dbReference type="HAMAP" id="MF_01864">
    <property type="entry name" value="tRNA_metthiotr_MiaB"/>
    <property type="match status" value="1"/>
</dbReference>
<evidence type="ECO:0000256" key="2">
    <source>
        <dbReference type="ARBA" id="ARBA00022485"/>
    </source>
</evidence>
<evidence type="ECO:0000259" key="16">
    <source>
        <dbReference type="PROSITE" id="PS51918"/>
    </source>
</evidence>
<evidence type="ECO:0000259" key="15">
    <source>
        <dbReference type="PROSITE" id="PS51449"/>
    </source>
</evidence>
<keyword evidence="3 14" id="KW-0963">Cytoplasm</keyword>
<keyword evidence="5 14" id="KW-0949">S-adenosyl-L-methionine</keyword>
<dbReference type="EMBL" id="VTCY01000001">
    <property type="protein sequence ID" value="KAB0452875.1"/>
    <property type="molecule type" value="Genomic_DNA"/>
</dbReference>
<dbReference type="PANTHER" id="PTHR43020:SF2">
    <property type="entry name" value="MITOCHONDRIAL TRNA METHYLTHIOTRANSFERASE CDK5RAP1"/>
    <property type="match status" value="1"/>
</dbReference>
<evidence type="ECO:0000256" key="3">
    <source>
        <dbReference type="ARBA" id="ARBA00022490"/>
    </source>
</evidence>
<evidence type="ECO:0000256" key="8">
    <source>
        <dbReference type="ARBA" id="ARBA00023004"/>
    </source>
</evidence>
<organism evidence="17">
    <name type="scientific">Anaplasma marginale</name>
    <dbReference type="NCBI Taxonomy" id="770"/>
    <lineage>
        <taxon>Bacteria</taxon>
        <taxon>Pseudomonadati</taxon>
        <taxon>Pseudomonadota</taxon>
        <taxon>Alphaproteobacteria</taxon>
        <taxon>Rickettsiales</taxon>
        <taxon>Anaplasmataceae</taxon>
        <taxon>Anaplasma</taxon>
    </lineage>
</organism>
<dbReference type="InterPro" id="IPR005839">
    <property type="entry name" value="Methylthiotransferase"/>
</dbReference>
<comment type="similarity">
    <text evidence="14">Belongs to the methylthiotransferase family. MiaB subfamily.</text>
</comment>
<comment type="subcellular location">
    <subcellularLocation>
        <location evidence="14">Cytoplasm</location>
    </subcellularLocation>
</comment>
<comment type="catalytic activity">
    <reaction evidence="14">
        <text>N(6)-dimethylallyladenosine(37) in tRNA + (sulfur carrier)-SH + AH2 + 2 S-adenosyl-L-methionine = 2-methylsulfanyl-N(6)-dimethylallyladenosine(37) in tRNA + (sulfur carrier)-H + 5'-deoxyadenosine + L-methionine + A + S-adenosyl-L-homocysteine + 2 H(+)</text>
        <dbReference type="Rhea" id="RHEA:37067"/>
        <dbReference type="Rhea" id="RHEA-COMP:10375"/>
        <dbReference type="Rhea" id="RHEA-COMP:10376"/>
        <dbReference type="Rhea" id="RHEA-COMP:14737"/>
        <dbReference type="Rhea" id="RHEA-COMP:14739"/>
        <dbReference type="ChEBI" id="CHEBI:13193"/>
        <dbReference type="ChEBI" id="CHEBI:15378"/>
        <dbReference type="ChEBI" id="CHEBI:17319"/>
        <dbReference type="ChEBI" id="CHEBI:17499"/>
        <dbReference type="ChEBI" id="CHEBI:29917"/>
        <dbReference type="ChEBI" id="CHEBI:57844"/>
        <dbReference type="ChEBI" id="CHEBI:57856"/>
        <dbReference type="ChEBI" id="CHEBI:59789"/>
        <dbReference type="ChEBI" id="CHEBI:64428"/>
        <dbReference type="ChEBI" id="CHEBI:74415"/>
        <dbReference type="ChEBI" id="CHEBI:74417"/>
        <dbReference type="EC" id="2.8.4.3"/>
    </reaction>
</comment>
<evidence type="ECO:0000256" key="9">
    <source>
        <dbReference type="ARBA" id="ARBA00023014"/>
    </source>
</evidence>
<dbReference type="GO" id="GO:0051539">
    <property type="term" value="F:4 iron, 4 sulfur cluster binding"/>
    <property type="evidence" value="ECO:0007669"/>
    <property type="project" value="UniProtKB-UniRule"/>
</dbReference>
<dbReference type="Pfam" id="PF04055">
    <property type="entry name" value="Radical_SAM"/>
    <property type="match status" value="1"/>
</dbReference>
<keyword evidence="2 14" id="KW-0004">4Fe-4S</keyword>
<dbReference type="InterPro" id="IPR038135">
    <property type="entry name" value="Methylthiotransferase_N_sf"/>
</dbReference>
<protein>
    <recommendedName>
        <fullName evidence="11 14">tRNA-2-methylthio-N(6)-dimethylallyladenosine synthase</fullName>
        <ecNumber evidence="10 14">2.8.4.3</ecNumber>
    </recommendedName>
    <alternativeName>
        <fullName evidence="13 14">(Dimethylallyl)adenosine tRNA methylthiotransferase MiaB</fullName>
    </alternativeName>
    <alternativeName>
        <fullName evidence="12 14">tRNA-i(6)A37 methylthiotransferase</fullName>
    </alternativeName>
</protein>
<feature type="binding site" evidence="14">
    <location>
        <position position="12"/>
    </location>
    <ligand>
        <name>[4Fe-4S] cluster</name>
        <dbReference type="ChEBI" id="CHEBI:49883"/>
        <label>1</label>
    </ligand>
</feature>
<dbReference type="Gene3D" id="3.40.50.12160">
    <property type="entry name" value="Methylthiotransferase, N-terminal domain"/>
    <property type="match status" value="1"/>
</dbReference>
<dbReference type="FunFam" id="3.40.50.12160:FF:000003">
    <property type="entry name" value="CDK5 regulatory subunit-associated protein 1"/>
    <property type="match status" value="1"/>
</dbReference>
<feature type="domain" description="Radical SAM core" evidence="16">
    <location>
        <begin position="141"/>
        <end position="375"/>
    </location>
</feature>
<feature type="binding site" evidence="14">
    <location>
        <position position="162"/>
    </location>
    <ligand>
        <name>[4Fe-4S] cluster</name>
        <dbReference type="ChEBI" id="CHEBI:49883"/>
        <label>2</label>
        <note>4Fe-4S-S-AdoMet</note>
    </ligand>
</feature>
<reference evidence="17" key="1">
    <citation type="submission" date="2019-08" db="EMBL/GenBank/DDBJ databases">
        <authorList>
            <person name="Amaro Estrada I."/>
            <person name="Quiroz Castaneda R.E."/>
            <person name="Martinez Ocampo F."/>
            <person name="Rodriguez Camarillo S.D."/>
        </authorList>
    </citation>
    <scope>NUCLEOTIDE SEQUENCE</scope>
    <source>
        <strain evidence="17">MEX-30-184-02</strain>
    </source>
</reference>
<keyword evidence="7 14" id="KW-0479">Metal-binding</keyword>
<dbReference type="SFLD" id="SFLDG01061">
    <property type="entry name" value="methylthiotransferase"/>
    <property type="match status" value="1"/>
</dbReference>
<dbReference type="InterPro" id="IPR023404">
    <property type="entry name" value="rSAM_horseshoe"/>
</dbReference>
<comment type="subunit">
    <text evidence="14">Monomer.</text>
</comment>
<dbReference type="PROSITE" id="PS51449">
    <property type="entry name" value="MTTASE_N"/>
    <property type="match status" value="1"/>
</dbReference>
<dbReference type="Gene3D" id="3.80.30.20">
    <property type="entry name" value="tm_1862 like domain"/>
    <property type="match status" value="1"/>
</dbReference>
<dbReference type="PANTHER" id="PTHR43020">
    <property type="entry name" value="CDK5 REGULATORY SUBUNIT-ASSOCIATED PROTEIN 1"/>
    <property type="match status" value="1"/>
</dbReference>
<feature type="binding site" evidence="14">
    <location>
        <position position="155"/>
    </location>
    <ligand>
        <name>[4Fe-4S] cluster</name>
        <dbReference type="ChEBI" id="CHEBI:49883"/>
        <label>2</label>
        <note>4Fe-4S-S-AdoMet</note>
    </ligand>
</feature>
<dbReference type="AlphaFoldDB" id="A0A643CMK7"/>
<dbReference type="SMART" id="SM00729">
    <property type="entry name" value="Elp3"/>
    <property type="match status" value="1"/>
</dbReference>
<evidence type="ECO:0000256" key="5">
    <source>
        <dbReference type="ARBA" id="ARBA00022691"/>
    </source>
</evidence>
<dbReference type="Pfam" id="PF00919">
    <property type="entry name" value="UPF0004"/>
    <property type="match status" value="1"/>
</dbReference>
<keyword evidence="4 14" id="KW-0808">Transferase</keyword>
<name>A0A643CMK7_ANAMA</name>